<dbReference type="GO" id="GO:0015562">
    <property type="term" value="F:efflux transmembrane transporter activity"/>
    <property type="evidence" value="ECO:0007669"/>
    <property type="project" value="InterPro"/>
</dbReference>
<name>A0AA49GDM7_9BACT</name>
<keyword evidence="4" id="KW-1134">Transmembrane beta strand</keyword>
<dbReference type="PANTHER" id="PTHR30026">
    <property type="entry name" value="OUTER MEMBRANE PROTEIN TOLC"/>
    <property type="match status" value="1"/>
</dbReference>
<protein>
    <submittedName>
        <fullName evidence="10">TolC family protein</fullName>
    </submittedName>
</protein>
<accession>A0AA49GDM7</accession>
<evidence type="ECO:0000256" key="9">
    <source>
        <dbReference type="SAM" id="SignalP"/>
    </source>
</evidence>
<dbReference type="GO" id="GO:1990281">
    <property type="term" value="C:efflux pump complex"/>
    <property type="evidence" value="ECO:0007669"/>
    <property type="project" value="TreeGrafter"/>
</dbReference>
<proteinExistence type="inferred from homology"/>
<keyword evidence="8" id="KW-0175">Coiled coil</keyword>
<reference evidence="10 11" key="1">
    <citation type="submission" date="2023-08" db="EMBL/GenBank/DDBJ databases">
        <title>Comparative genomics and taxonomic characterization of three novel marine species of genus Marivirga.</title>
        <authorList>
            <person name="Muhammad N."/>
            <person name="Kim S.-G."/>
        </authorList>
    </citation>
    <scope>NUCLEOTIDE SEQUENCE [LARGE SCALE GENOMIC DNA]</scope>
    <source>
        <strain evidence="10 11">BDSF4-3</strain>
    </source>
</reference>
<evidence type="ECO:0000256" key="3">
    <source>
        <dbReference type="ARBA" id="ARBA00022448"/>
    </source>
</evidence>
<dbReference type="AlphaFoldDB" id="A0AA49GDM7"/>
<evidence type="ECO:0000256" key="4">
    <source>
        <dbReference type="ARBA" id="ARBA00022452"/>
    </source>
</evidence>
<keyword evidence="6" id="KW-0472">Membrane</keyword>
<dbReference type="PANTHER" id="PTHR30026:SF20">
    <property type="entry name" value="OUTER MEMBRANE PROTEIN TOLC"/>
    <property type="match status" value="1"/>
</dbReference>
<dbReference type="GO" id="GO:0009279">
    <property type="term" value="C:cell outer membrane"/>
    <property type="evidence" value="ECO:0007669"/>
    <property type="project" value="UniProtKB-SubCell"/>
</dbReference>
<sequence length="417" mass="48253">MRHRYIYLTIVTSLVLLLSFSANAQNTNSDLDEYFKIAVENNPKLQAEYKAYEAVLQKLPQASSLADPNLSIGYFISPVETRVGPQLARFSLTQMFPWFGTLKAQENVVALEAEARFQSFLDARNKLYWEVASQYYPLYELKKLVQIEKENIEILKSYKSLAERKFSSSSGSMVDVLRVDIMIDDTETNLEILKQKEKPLLTAFQNVLNKEVELEISEDLTPLNFERSLVKDSLFNDHPLIQSLEYKIQSAEANERVAQKQGLPKIGLGLDYVIVGERQDMVLADNGKDVLMPMVSVSLPIFRKKYNAQKKEAQLMQESYELQKQNVKNQLDTDYESTVFEIEKQLELLNLYQRQIKKTENTLEIIWKSYSSSGADFEEVLRIQQQFLKYRKLKARAEVEFCISIQKYEYLISNSAN</sequence>
<comment type="similarity">
    <text evidence="2">Belongs to the outer membrane factor (OMF) (TC 1.B.17) family.</text>
</comment>
<dbReference type="RefSeq" id="WP_308351052.1">
    <property type="nucleotide sequence ID" value="NZ_CP129971.1"/>
</dbReference>
<dbReference type="SUPFAM" id="SSF56954">
    <property type="entry name" value="Outer membrane efflux proteins (OEP)"/>
    <property type="match status" value="1"/>
</dbReference>
<dbReference type="Pfam" id="PF02321">
    <property type="entry name" value="OEP"/>
    <property type="match status" value="1"/>
</dbReference>
<evidence type="ECO:0000256" key="7">
    <source>
        <dbReference type="ARBA" id="ARBA00023237"/>
    </source>
</evidence>
<evidence type="ECO:0000313" key="10">
    <source>
        <dbReference type="EMBL" id="WKK75728.2"/>
    </source>
</evidence>
<evidence type="ECO:0000313" key="11">
    <source>
        <dbReference type="Proteomes" id="UP001230496"/>
    </source>
</evidence>
<evidence type="ECO:0000256" key="1">
    <source>
        <dbReference type="ARBA" id="ARBA00004442"/>
    </source>
</evidence>
<keyword evidence="5" id="KW-0812">Transmembrane</keyword>
<dbReference type="Proteomes" id="UP001230496">
    <property type="component" value="Chromosome"/>
</dbReference>
<evidence type="ECO:0000256" key="6">
    <source>
        <dbReference type="ARBA" id="ARBA00023136"/>
    </source>
</evidence>
<keyword evidence="9" id="KW-0732">Signal</keyword>
<feature type="chain" id="PRO_5041278419" evidence="9">
    <location>
        <begin position="25"/>
        <end position="417"/>
    </location>
</feature>
<dbReference type="GO" id="GO:0015288">
    <property type="term" value="F:porin activity"/>
    <property type="evidence" value="ECO:0007669"/>
    <property type="project" value="TreeGrafter"/>
</dbReference>
<keyword evidence="11" id="KW-1185">Reference proteome</keyword>
<dbReference type="EMBL" id="CP129971">
    <property type="protein sequence ID" value="WKK75728.2"/>
    <property type="molecule type" value="Genomic_DNA"/>
</dbReference>
<dbReference type="InterPro" id="IPR051906">
    <property type="entry name" value="TolC-like"/>
</dbReference>
<organism evidence="10 11">
    <name type="scientific">Marivirga salinarum</name>
    <dbReference type="NCBI Taxonomy" id="3059078"/>
    <lineage>
        <taxon>Bacteria</taxon>
        <taxon>Pseudomonadati</taxon>
        <taxon>Bacteroidota</taxon>
        <taxon>Cytophagia</taxon>
        <taxon>Cytophagales</taxon>
        <taxon>Marivirgaceae</taxon>
        <taxon>Marivirga</taxon>
    </lineage>
</organism>
<evidence type="ECO:0000256" key="5">
    <source>
        <dbReference type="ARBA" id="ARBA00022692"/>
    </source>
</evidence>
<dbReference type="KEGG" id="msaa:QYS49_30470"/>
<evidence type="ECO:0000256" key="8">
    <source>
        <dbReference type="SAM" id="Coils"/>
    </source>
</evidence>
<dbReference type="Gene3D" id="1.20.1600.10">
    <property type="entry name" value="Outer membrane efflux proteins (OEP)"/>
    <property type="match status" value="1"/>
</dbReference>
<feature type="coiled-coil region" evidence="8">
    <location>
        <begin position="303"/>
        <end position="362"/>
    </location>
</feature>
<keyword evidence="7" id="KW-0998">Cell outer membrane</keyword>
<keyword evidence="3" id="KW-0813">Transport</keyword>
<evidence type="ECO:0000256" key="2">
    <source>
        <dbReference type="ARBA" id="ARBA00007613"/>
    </source>
</evidence>
<dbReference type="InterPro" id="IPR003423">
    <property type="entry name" value="OMP_efflux"/>
</dbReference>
<feature type="signal peptide" evidence="9">
    <location>
        <begin position="1"/>
        <end position="24"/>
    </location>
</feature>
<gene>
    <name evidence="10" type="ORF">QYS49_30470</name>
</gene>
<comment type="subcellular location">
    <subcellularLocation>
        <location evidence="1">Cell outer membrane</location>
    </subcellularLocation>
</comment>